<keyword evidence="2 5" id="KW-0812">Transmembrane</keyword>
<dbReference type="STRING" id="1353952.A0A165J6C3"/>
<dbReference type="InParanoid" id="A0A165J6C3"/>
<dbReference type="InterPro" id="IPR011701">
    <property type="entry name" value="MFS"/>
</dbReference>
<evidence type="ECO:0000256" key="3">
    <source>
        <dbReference type="ARBA" id="ARBA00022989"/>
    </source>
</evidence>
<feature type="domain" description="Major facilitator superfamily (MFS) profile" evidence="6">
    <location>
        <begin position="1"/>
        <end position="163"/>
    </location>
</feature>
<dbReference type="EMBL" id="KV423923">
    <property type="protein sequence ID" value="KZT61432.1"/>
    <property type="molecule type" value="Genomic_DNA"/>
</dbReference>
<dbReference type="Proteomes" id="UP000076842">
    <property type="component" value="Unassembled WGS sequence"/>
</dbReference>
<dbReference type="GO" id="GO:0005886">
    <property type="term" value="C:plasma membrane"/>
    <property type="evidence" value="ECO:0007669"/>
    <property type="project" value="TreeGrafter"/>
</dbReference>
<evidence type="ECO:0000313" key="8">
    <source>
        <dbReference type="Proteomes" id="UP000076842"/>
    </source>
</evidence>
<feature type="transmembrane region" description="Helical" evidence="5">
    <location>
        <begin position="118"/>
        <end position="139"/>
    </location>
</feature>
<sequence length="163" mass="18282">MEVAILTISLRIEGLGIGPLLRGHPSEFFGRSNIYLISFIWFFLLNLPVACANSAPLHLVFQFHTGFSGAASMSVAGGSITDLLSHREVGQPMAVYIASPVVGPLIGGFINQNTNWRWTYYVILMWTVVEIALLVLFVPETYRLILLKRKAQRLRKKTGDNWF</sequence>
<comment type="subcellular location">
    <subcellularLocation>
        <location evidence="1">Membrane</location>
        <topology evidence="1">Multi-pass membrane protein</topology>
    </subcellularLocation>
</comment>
<dbReference type="PANTHER" id="PTHR23502:SF7">
    <property type="entry name" value="DRUG_PROTON ANTIPORTER YHK8-RELATED"/>
    <property type="match status" value="1"/>
</dbReference>
<evidence type="ECO:0000259" key="6">
    <source>
        <dbReference type="PROSITE" id="PS50850"/>
    </source>
</evidence>
<keyword evidence="4 5" id="KW-0472">Membrane</keyword>
<dbReference type="SUPFAM" id="SSF103473">
    <property type="entry name" value="MFS general substrate transporter"/>
    <property type="match status" value="1"/>
</dbReference>
<feature type="transmembrane region" description="Helical" evidence="5">
    <location>
        <begin position="93"/>
        <end position="112"/>
    </location>
</feature>
<evidence type="ECO:0000256" key="4">
    <source>
        <dbReference type="ARBA" id="ARBA00023136"/>
    </source>
</evidence>
<name>A0A165J6C3_9BASI</name>
<gene>
    <name evidence="7" type="ORF">CALCODRAFT_479929</name>
</gene>
<evidence type="ECO:0000313" key="7">
    <source>
        <dbReference type="EMBL" id="KZT61432.1"/>
    </source>
</evidence>
<dbReference type="Pfam" id="PF07690">
    <property type="entry name" value="MFS_1"/>
    <property type="match status" value="1"/>
</dbReference>
<dbReference type="PANTHER" id="PTHR23502">
    <property type="entry name" value="MAJOR FACILITATOR SUPERFAMILY"/>
    <property type="match status" value="1"/>
</dbReference>
<dbReference type="InterPro" id="IPR020846">
    <property type="entry name" value="MFS_dom"/>
</dbReference>
<accession>A0A165J6C3</accession>
<organism evidence="7 8">
    <name type="scientific">Calocera cornea HHB12733</name>
    <dbReference type="NCBI Taxonomy" id="1353952"/>
    <lineage>
        <taxon>Eukaryota</taxon>
        <taxon>Fungi</taxon>
        <taxon>Dikarya</taxon>
        <taxon>Basidiomycota</taxon>
        <taxon>Agaricomycotina</taxon>
        <taxon>Dacrymycetes</taxon>
        <taxon>Dacrymycetales</taxon>
        <taxon>Dacrymycetaceae</taxon>
        <taxon>Calocera</taxon>
    </lineage>
</organism>
<reference evidence="7 8" key="1">
    <citation type="journal article" date="2016" name="Mol. Biol. Evol.">
        <title>Comparative Genomics of Early-Diverging Mushroom-Forming Fungi Provides Insights into the Origins of Lignocellulose Decay Capabilities.</title>
        <authorList>
            <person name="Nagy L.G."/>
            <person name="Riley R."/>
            <person name="Tritt A."/>
            <person name="Adam C."/>
            <person name="Daum C."/>
            <person name="Floudas D."/>
            <person name="Sun H."/>
            <person name="Yadav J.S."/>
            <person name="Pangilinan J."/>
            <person name="Larsson K.H."/>
            <person name="Matsuura K."/>
            <person name="Barry K."/>
            <person name="Labutti K."/>
            <person name="Kuo R."/>
            <person name="Ohm R.A."/>
            <person name="Bhattacharya S.S."/>
            <person name="Shirouzu T."/>
            <person name="Yoshinaga Y."/>
            <person name="Martin F.M."/>
            <person name="Grigoriev I.V."/>
            <person name="Hibbett D.S."/>
        </authorList>
    </citation>
    <scope>NUCLEOTIDE SEQUENCE [LARGE SCALE GENOMIC DNA]</scope>
    <source>
        <strain evidence="7 8">HHB12733</strain>
    </source>
</reference>
<keyword evidence="3 5" id="KW-1133">Transmembrane helix</keyword>
<keyword evidence="8" id="KW-1185">Reference proteome</keyword>
<dbReference type="Gene3D" id="1.20.1720.10">
    <property type="entry name" value="Multidrug resistance protein D"/>
    <property type="match status" value="1"/>
</dbReference>
<dbReference type="OrthoDB" id="3561359at2759"/>
<dbReference type="AlphaFoldDB" id="A0A165J6C3"/>
<proteinExistence type="predicted"/>
<evidence type="ECO:0000256" key="1">
    <source>
        <dbReference type="ARBA" id="ARBA00004141"/>
    </source>
</evidence>
<feature type="transmembrane region" description="Helical" evidence="5">
    <location>
        <begin position="34"/>
        <end position="55"/>
    </location>
</feature>
<dbReference type="PROSITE" id="PS50850">
    <property type="entry name" value="MFS"/>
    <property type="match status" value="1"/>
</dbReference>
<evidence type="ECO:0000256" key="2">
    <source>
        <dbReference type="ARBA" id="ARBA00022692"/>
    </source>
</evidence>
<protein>
    <submittedName>
        <fullName evidence="7">MFS general substrate transporter</fullName>
    </submittedName>
</protein>
<dbReference type="InterPro" id="IPR036259">
    <property type="entry name" value="MFS_trans_sf"/>
</dbReference>
<dbReference type="GO" id="GO:0022857">
    <property type="term" value="F:transmembrane transporter activity"/>
    <property type="evidence" value="ECO:0007669"/>
    <property type="project" value="InterPro"/>
</dbReference>
<evidence type="ECO:0000256" key="5">
    <source>
        <dbReference type="SAM" id="Phobius"/>
    </source>
</evidence>